<dbReference type="AlphaFoldDB" id="A0A1S1N7I6"/>
<dbReference type="OrthoDB" id="6314958at2"/>
<accession>A0A1S1N7I6</accession>
<sequence length="102" mass="11083">MAHPSMILDNDSLVSNTSEHQQALATSGDEQIASQSSDDCCEIECCEDDCICPANTCITFLYIENPVMHSNLVNLTEPVLPANSTATRAFATSLYRPPIFTV</sequence>
<keyword evidence="2" id="KW-1185">Reference proteome</keyword>
<dbReference type="EMBL" id="MNAN01000031">
    <property type="protein sequence ID" value="OHU95330.1"/>
    <property type="molecule type" value="Genomic_DNA"/>
</dbReference>
<dbReference type="STRING" id="327939.BIW53_11485"/>
<protein>
    <submittedName>
        <fullName evidence="1">Uncharacterized protein</fullName>
    </submittedName>
</protein>
<comment type="caution">
    <text evidence="1">The sequence shown here is derived from an EMBL/GenBank/DDBJ whole genome shotgun (WGS) entry which is preliminary data.</text>
</comment>
<evidence type="ECO:0000313" key="2">
    <source>
        <dbReference type="Proteomes" id="UP000180253"/>
    </source>
</evidence>
<gene>
    <name evidence="1" type="ORF">BIW53_11485</name>
</gene>
<reference evidence="1 2" key="1">
    <citation type="submission" date="2016-10" db="EMBL/GenBank/DDBJ databases">
        <title>Pseudoalteromonas amylolytica sp. nov., isolated from the surface seawater.</title>
        <authorList>
            <person name="Wu Y.-H."/>
            <person name="Cheng H."/>
            <person name="Jin X.-B."/>
            <person name="Wang C.-S."/>
            <person name="Xu X.-W."/>
        </authorList>
    </citation>
    <scope>NUCLEOTIDE SEQUENCE [LARGE SCALE GENOMIC DNA]</scope>
    <source>
        <strain evidence="1 2">JCM 12483</strain>
    </source>
</reference>
<name>A0A1S1N7I6_9GAMM</name>
<proteinExistence type="predicted"/>
<dbReference type="RefSeq" id="WP_070992063.1">
    <property type="nucleotide sequence ID" value="NZ_CBCSHD010000005.1"/>
</dbReference>
<dbReference type="Proteomes" id="UP000180253">
    <property type="component" value="Unassembled WGS sequence"/>
</dbReference>
<evidence type="ECO:0000313" key="1">
    <source>
        <dbReference type="EMBL" id="OHU95330.1"/>
    </source>
</evidence>
<organism evidence="1 2">
    <name type="scientific">Pseudoalteromonas byunsanensis</name>
    <dbReference type="NCBI Taxonomy" id="327939"/>
    <lineage>
        <taxon>Bacteria</taxon>
        <taxon>Pseudomonadati</taxon>
        <taxon>Pseudomonadota</taxon>
        <taxon>Gammaproteobacteria</taxon>
        <taxon>Alteromonadales</taxon>
        <taxon>Pseudoalteromonadaceae</taxon>
        <taxon>Pseudoalteromonas</taxon>
    </lineage>
</organism>